<accession>A0A1I5BAM0</accession>
<protein>
    <submittedName>
        <fullName evidence="1">Uncharacterized protein</fullName>
    </submittedName>
</protein>
<evidence type="ECO:0000313" key="1">
    <source>
        <dbReference type="EMBL" id="SFN71746.1"/>
    </source>
</evidence>
<organism evidence="1 2">
    <name type="scientific">Dokdonella immobilis</name>
    <dbReference type="NCBI Taxonomy" id="578942"/>
    <lineage>
        <taxon>Bacteria</taxon>
        <taxon>Pseudomonadati</taxon>
        <taxon>Pseudomonadota</taxon>
        <taxon>Gammaproteobacteria</taxon>
        <taxon>Lysobacterales</taxon>
        <taxon>Rhodanobacteraceae</taxon>
        <taxon>Dokdonella</taxon>
    </lineage>
</organism>
<keyword evidence="2" id="KW-1185">Reference proteome</keyword>
<dbReference type="AlphaFoldDB" id="A0A1I5BAM0"/>
<proteinExistence type="predicted"/>
<dbReference type="STRING" id="578942.SAMN05216289_1603"/>
<name>A0A1I5BAM0_9GAMM</name>
<reference evidence="1 2" key="1">
    <citation type="submission" date="2016-10" db="EMBL/GenBank/DDBJ databases">
        <authorList>
            <person name="de Groot N.N."/>
        </authorList>
    </citation>
    <scope>NUCLEOTIDE SEQUENCE [LARGE SCALE GENOMIC DNA]</scope>
    <source>
        <strain evidence="1 2">CGMCC 1.7659</strain>
    </source>
</reference>
<dbReference type="RefSeq" id="WP_092411087.1">
    <property type="nucleotide sequence ID" value="NZ_FOVF01000060.1"/>
</dbReference>
<dbReference type="EMBL" id="FOVF01000060">
    <property type="protein sequence ID" value="SFN71746.1"/>
    <property type="molecule type" value="Genomic_DNA"/>
</dbReference>
<dbReference type="Proteomes" id="UP000198575">
    <property type="component" value="Unassembled WGS sequence"/>
</dbReference>
<dbReference type="OrthoDB" id="9884786at2"/>
<evidence type="ECO:0000313" key="2">
    <source>
        <dbReference type="Proteomes" id="UP000198575"/>
    </source>
</evidence>
<sequence>MKIGFILLLLVTCVEVRAQTISPKSSHKWLDSFELRKAGIHPLDASQIQKCESTLRNILKSIDENSYCAEAADCVLLNQDPFGATVPVRNEFAKTLLPQMKVFSEKCDSNSFVSSQDIAKMSVPGCFENRCVVHTGGR</sequence>
<gene>
    <name evidence="1" type="ORF">SAMN05216289_1603</name>
</gene>